<sequence>MSSPSLQQDYHLSAVTYQLQRLFELKSGNLLFSETGKLLDSLNSKQIQSLLTSNQVQGLQEMGCIYLLVRHFGKAGLTGLDVGTETLFSIFAREFVPVLCAELEELLKQAKLGNYLLARNLLLHEIQFLEQVMQHFQISPSAQEVKRQFFLNHSGMYLALLRQNSPQAGIGPLLWQLLNEYGWIQRWQSETPIQQSMPTPHAAPKQEIARYKLPETGKLLLASLEPHEMLSPAYQEALHHHISQRLKQVNLGLNSELEADFREITQVVMQLAARKHPAVEKITSDLFDTALHYLPHEQPAARALFLFCLTQEQVLGTQNLKYRLNDCTRGIAVSMARLLDAHPEWESDLIWPLNALLDGVIEIYESFNLADNALRSFSEAFVQEREKLLDQRWQREKPAIQAVLAAI</sequence>
<dbReference type="Proteomes" id="UP000231019">
    <property type="component" value="Unassembled WGS sequence"/>
</dbReference>
<protein>
    <submittedName>
        <fullName evidence="1">Uncharacterized protein</fullName>
    </submittedName>
</protein>
<accession>A0A2M7G589</accession>
<evidence type="ECO:0000313" key="1">
    <source>
        <dbReference type="EMBL" id="PIW17058.1"/>
    </source>
</evidence>
<proteinExistence type="predicted"/>
<dbReference type="EMBL" id="PFFQ01000031">
    <property type="protein sequence ID" value="PIW17058.1"/>
    <property type="molecule type" value="Genomic_DNA"/>
</dbReference>
<name>A0A2M7G589_9BACT</name>
<comment type="caution">
    <text evidence="1">The sequence shown here is derived from an EMBL/GenBank/DDBJ whole genome shotgun (WGS) entry which is preliminary data.</text>
</comment>
<dbReference type="AlphaFoldDB" id="A0A2M7G589"/>
<reference evidence="1 2" key="1">
    <citation type="submission" date="2017-09" db="EMBL/GenBank/DDBJ databases">
        <title>Depth-based differentiation of microbial function through sediment-hosted aquifers and enrichment of novel symbionts in the deep terrestrial subsurface.</title>
        <authorList>
            <person name="Probst A.J."/>
            <person name="Ladd B."/>
            <person name="Jarett J.K."/>
            <person name="Geller-Mcgrath D.E."/>
            <person name="Sieber C.M."/>
            <person name="Emerson J.B."/>
            <person name="Anantharaman K."/>
            <person name="Thomas B.C."/>
            <person name="Malmstrom R."/>
            <person name="Stieglmeier M."/>
            <person name="Klingl A."/>
            <person name="Woyke T."/>
            <person name="Ryan C.M."/>
            <person name="Banfield J.F."/>
        </authorList>
    </citation>
    <scope>NUCLEOTIDE SEQUENCE [LARGE SCALE GENOMIC DNA]</scope>
    <source>
        <strain evidence="1">CG17_big_fil_post_rev_8_21_14_2_50_48_46</strain>
    </source>
</reference>
<gene>
    <name evidence="1" type="ORF">COW36_10490</name>
</gene>
<organism evidence="1 2">
    <name type="scientific">bacterium (Candidatus Blackallbacteria) CG17_big_fil_post_rev_8_21_14_2_50_48_46</name>
    <dbReference type="NCBI Taxonomy" id="2014261"/>
    <lineage>
        <taxon>Bacteria</taxon>
        <taxon>Candidatus Blackallbacteria</taxon>
    </lineage>
</organism>
<evidence type="ECO:0000313" key="2">
    <source>
        <dbReference type="Proteomes" id="UP000231019"/>
    </source>
</evidence>